<proteinExistence type="predicted"/>
<dbReference type="EMBL" id="PDUG01000004">
    <property type="protein sequence ID" value="PIC32423.1"/>
    <property type="molecule type" value="Genomic_DNA"/>
</dbReference>
<evidence type="ECO:0000313" key="2">
    <source>
        <dbReference type="Proteomes" id="UP000230233"/>
    </source>
</evidence>
<gene>
    <name evidence="1" type="primary">Cnig_chr_IV.g12755</name>
    <name evidence="1" type="ORF">B9Z55_012755</name>
</gene>
<accession>A0A2G5TYV5</accession>
<sequence length="84" mass="10353">MSPYMAFRSGSVRRIRIRTNNPDRHILLERGLDEVFQLHGRRKFYRLMVVSAEMKESEYDNNCKEWIERMMPGIYEGYENYEWR</sequence>
<dbReference type="Proteomes" id="UP000230233">
    <property type="component" value="Chromosome IV"/>
</dbReference>
<dbReference type="AlphaFoldDB" id="A0A2G5TYV5"/>
<keyword evidence="2" id="KW-1185">Reference proteome</keyword>
<evidence type="ECO:0000313" key="1">
    <source>
        <dbReference type="EMBL" id="PIC32423.1"/>
    </source>
</evidence>
<organism evidence="1 2">
    <name type="scientific">Caenorhabditis nigoni</name>
    <dbReference type="NCBI Taxonomy" id="1611254"/>
    <lineage>
        <taxon>Eukaryota</taxon>
        <taxon>Metazoa</taxon>
        <taxon>Ecdysozoa</taxon>
        <taxon>Nematoda</taxon>
        <taxon>Chromadorea</taxon>
        <taxon>Rhabditida</taxon>
        <taxon>Rhabditina</taxon>
        <taxon>Rhabditomorpha</taxon>
        <taxon>Rhabditoidea</taxon>
        <taxon>Rhabditidae</taxon>
        <taxon>Peloderinae</taxon>
        <taxon>Caenorhabditis</taxon>
    </lineage>
</organism>
<protein>
    <submittedName>
        <fullName evidence="1">Uncharacterized protein</fullName>
    </submittedName>
</protein>
<reference evidence="2" key="1">
    <citation type="submission" date="2017-10" db="EMBL/GenBank/DDBJ databases">
        <title>Rapid genome shrinkage in a self-fertile nematode reveals novel sperm competition proteins.</title>
        <authorList>
            <person name="Yin D."/>
            <person name="Schwarz E.M."/>
            <person name="Thomas C.G."/>
            <person name="Felde R.L."/>
            <person name="Korf I.F."/>
            <person name="Cutter A.D."/>
            <person name="Schartner C.M."/>
            <person name="Ralston E.J."/>
            <person name="Meyer B.J."/>
            <person name="Haag E.S."/>
        </authorList>
    </citation>
    <scope>NUCLEOTIDE SEQUENCE [LARGE SCALE GENOMIC DNA]</scope>
    <source>
        <strain evidence="2">JU1422</strain>
    </source>
</reference>
<name>A0A2G5TYV5_9PELO</name>
<dbReference type="OrthoDB" id="10510926at2759"/>
<comment type="caution">
    <text evidence="1">The sequence shown here is derived from an EMBL/GenBank/DDBJ whole genome shotgun (WGS) entry which is preliminary data.</text>
</comment>